<evidence type="ECO:0000313" key="3">
    <source>
        <dbReference type="Proteomes" id="UP000235778"/>
    </source>
</evidence>
<accession>A0A2N7C5G9</accession>
<dbReference type="InterPro" id="IPR046524">
    <property type="entry name" value="DUF6701"/>
</dbReference>
<sequence length="1263" mass="138563">MISILIRFPSVIFFFLCVVALGVAPPSYAYDEIGIERFPNVVQGHANRGIQCSSSRNASQLFVYNDATIKGTKGLDLHFCRGFNYMPSTSCDDQYGGRRACSISYTQYPALQLKPFQKASGRDRISCTAPQNIYSQDLKFFTGFQGCHAAFMTSEHKIKSLVLYEASVIHFFDGEHWIEDLGMHDGSRIIIHGHVKIHLEKPAQLNGSQIEYADSNAQLTLVSRSSIELSHDASTHQQSKISGYVYAKSSVSLNNGSVISGRVNTQMLTLNDQSLIDDPDIQPARCEYLPKETFSSNNVDNWSIVGYKNSTKPHVENGRFRMNSLRNNQATAAVYNYLFPSDDNYVEVEFDHFAHSGSGADGLALVLSDASVPPQTGAFGGPLGYGLKTGIQGFAGGWLGLGIDEYGNYARAGGTDIGPGFTPNNVALRGSGRQDAAGHWVAGYRYIQGNHSLGNLDGRKNQTHRYKMMIDSRVSGKVFVTVKRIVEGVNLWQTVIPRFDVMQRYGQSAIPENFRISITASTGSLTNVHDLDNFQVCADKHQKITEGIHHFEFDYAGSGSTCQSSDITLRACLNESCSKLYPRDAYNDGSLPVLSVDLLPAQGSDVANWEEGTSVRFDNEVRLKLKGERAGIVKLGIAKSSIPQSGFDEARCRINGGPLSIANCEVTFSSHVLAVEVKDIVASKQSSGDNYLSFCSQNTSQEGLSRDVNMSIEYEVAPVERSKPVSFIYQKKRKSGELFWSQPFELNTSNAKLTDVYFDNKGSAAFKIRYAEVGKIKLKARVADIDDSAGFKSFVSFPAGLRLSAYNHTGTKGDCSDTTEGCARGFVAAGEVFETTVVAYQNDNSVARNYQESDLLMANHILYPVQGVDGQLLNTTLPEGAAWKEGEVKVPQALSEVGAFELTVQAPIARQFGGGDIGKSVYLGSQAFKIEDGRLAIGRFYPKYFLQENPEWHVANQNDIAYLGQTYDSTVHQVYPMASGESGVGNALNNYRFFRSDLQAKFGVLGDSAIDNRLLLDTEAGSWSTDRKHWLLSDNAAVLKRDTDSYGVSRKDTPFNTSDANSTVTHFGLTVEGTDPVSFTDSDTLANSVEFPVQPPARYGRMALDDIGGNSGSTLTIPLRAEFWDGRAFVVNEDDERSIFNGSKACQQVIWHSDSATTTLASLNGSGSVDDGEAEVTANQNTPAGSDVPREQVRLWLRMGGSKPNKKMSENDISCSTDYEEQPWLQYNWRQLGDEDPSTVVTFGIYRGNDRVIYRGESGLTGQ</sequence>
<comment type="caution">
    <text evidence="2">The sequence shown here is derived from an EMBL/GenBank/DDBJ whole genome shotgun (WGS) entry which is preliminary data.</text>
</comment>
<reference evidence="3" key="1">
    <citation type="submission" date="2016-07" db="EMBL/GenBank/DDBJ databases">
        <title>Nontailed viruses are major unrecognized killers of bacteria in the ocean.</title>
        <authorList>
            <person name="Kauffman K."/>
            <person name="Hussain F."/>
            <person name="Yang J."/>
            <person name="Arevalo P."/>
            <person name="Brown J."/>
            <person name="Cutler M."/>
            <person name="Kelly L."/>
            <person name="Polz M.F."/>
        </authorList>
    </citation>
    <scope>NUCLEOTIDE SEQUENCE [LARGE SCALE GENOMIC DNA]</scope>
    <source>
        <strain evidence="3">10N.286.55.C1</strain>
    </source>
</reference>
<dbReference type="Pfam" id="PF20419">
    <property type="entry name" value="DUF6701"/>
    <property type="match status" value="1"/>
</dbReference>
<dbReference type="AlphaFoldDB" id="A0A2N7C5G9"/>
<gene>
    <name evidence="2" type="ORF">BCV30_03915</name>
</gene>
<dbReference type="Gene3D" id="2.60.120.200">
    <property type="match status" value="1"/>
</dbReference>
<dbReference type="InterPro" id="IPR013320">
    <property type="entry name" value="ConA-like_dom_sf"/>
</dbReference>
<organism evidence="2 3">
    <name type="scientific">Vibrio lentus</name>
    <dbReference type="NCBI Taxonomy" id="136468"/>
    <lineage>
        <taxon>Bacteria</taxon>
        <taxon>Pseudomonadati</taxon>
        <taxon>Pseudomonadota</taxon>
        <taxon>Gammaproteobacteria</taxon>
        <taxon>Vibrionales</taxon>
        <taxon>Vibrionaceae</taxon>
        <taxon>Vibrio</taxon>
    </lineage>
</organism>
<proteinExistence type="predicted"/>
<evidence type="ECO:0000313" key="2">
    <source>
        <dbReference type="EMBL" id="PME70745.1"/>
    </source>
</evidence>
<dbReference type="EMBL" id="MCSI01000047">
    <property type="protein sequence ID" value="PME70745.1"/>
    <property type="molecule type" value="Genomic_DNA"/>
</dbReference>
<dbReference type="SUPFAM" id="SSF49899">
    <property type="entry name" value="Concanavalin A-like lectins/glucanases"/>
    <property type="match status" value="1"/>
</dbReference>
<dbReference type="Proteomes" id="UP000235778">
    <property type="component" value="Unassembled WGS sequence"/>
</dbReference>
<protein>
    <recommendedName>
        <fullName evidence="1">DUF6701 domain-containing protein</fullName>
    </recommendedName>
</protein>
<feature type="domain" description="DUF6701" evidence="1">
    <location>
        <begin position="651"/>
        <end position="1257"/>
    </location>
</feature>
<name>A0A2N7C5G9_9VIBR</name>
<dbReference type="RefSeq" id="WP_102269461.1">
    <property type="nucleotide sequence ID" value="NZ_MCSH01000182.1"/>
</dbReference>
<evidence type="ECO:0000259" key="1">
    <source>
        <dbReference type="Pfam" id="PF20419"/>
    </source>
</evidence>